<dbReference type="PATRIC" id="fig|1121307.3.peg.2096"/>
<evidence type="ECO:0000313" key="2">
    <source>
        <dbReference type="EMBL" id="KMT22920.1"/>
    </source>
</evidence>
<keyword evidence="3" id="KW-1185">Reference proteome</keyword>
<dbReference type="EMBL" id="LFVU01000004">
    <property type="protein sequence ID" value="KMT22920.1"/>
    <property type="molecule type" value="Genomic_DNA"/>
</dbReference>
<reference evidence="2 3" key="1">
    <citation type="submission" date="2015-06" db="EMBL/GenBank/DDBJ databases">
        <title>Draft genome sequence of the purine-degrading Clostridium cylindrosporum HC-1 (DSM 605).</title>
        <authorList>
            <person name="Poehlein A."/>
            <person name="Schiel-Bengelsdorf B."/>
            <person name="Bengelsdorf F."/>
            <person name="Daniel R."/>
            <person name="Duerre P."/>
        </authorList>
    </citation>
    <scope>NUCLEOTIDE SEQUENCE [LARGE SCALE GENOMIC DNA]</scope>
    <source>
        <strain evidence="2 3">DSM 605</strain>
    </source>
</reference>
<name>A0A0J8DA42_CLOCY</name>
<dbReference type="SUPFAM" id="SSF81301">
    <property type="entry name" value="Nucleotidyltransferase"/>
    <property type="match status" value="1"/>
</dbReference>
<protein>
    <submittedName>
        <fullName evidence="2">Putative nucleotidyltransferase</fullName>
    </submittedName>
</protein>
<feature type="domain" description="Polymerase beta nucleotidyltransferase" evidence="1">
    <location>
        <begin position="14"/>
        <end position="103"/>
    </location>
</feature>
<gene>
    <name evidence="2" type="ORF">CLCY_5c01590</name>
</gene>
<organism evidence="2 3">
    <name type="scientific">Clostridium cylindrosporum DSM 605</name>
    <dbReference type="NCBI Taxonomy" id="1121307"/>
    <lineage>
        <taxon>Bacteria</taxon>
        <taxon>Bacillati</taxon>
        <taxon>Bacillota</taxon>
        <taxon>Clostridia</taxon>
        <taxon>Eubacteriales</taxon>
        <taxon>Clostridiaceae</taxon>
        <taxon>Clostridium</taxon>
    </lineage>
</organism>
<evidence type="ECO:0000313" key="3">
    <source>
        <dbReference type="Proteomes" id="UP000036756"/>
    </source>
</evidence>
<dbReference type="STRING" id="1121307.CLCY_5c01590"/>
<comment type="caution">
    <text evidence="2">The sequence shown here is derived from an EMBL/GenBank/DDBJ whole genome shotgun (WGS) entry which is preliminary data.</text>
</comment>
<dbReference type="InterPro" id="IPR041633">
    <property type="entry name" value="Polbeta"/>
</dbReference>
<dbReference type="PANTHER" id="PTHR43449:SF1">
    <property type="entry name" value="POLYMERASE BETA NUCLEOTIDYLTRANSFERASE DOMAIN-CONTAINING PROTEIN"/>
    <property type="match status" value="1"/>
</dbReference>
<dbReference type="Gene3D" id="3.30.460.10">
    <property type="entry name" value="Beta Polymerase, domain 2"/>
    <property type="match status" value="1"/>
</dbReference>
<evidence type="ECO:0000259" key="1">
    <source>
        <dbReference type="Pfam" id="PF18765"/>
    </source>
</evidence>
<dbReference type="PANTHER" id="PTHR43449">
    <property type="entry name" value="NUCLEOTIDYLTRANSFERASE"/>
    <property type="match status" value="1"/>
</dbReference>
<sequence length="103" mass="11945">MMMFGLKDYVIGSIVKQLEKFQEIEKAMIFGSRARGDYKTTSDIDIALFGTRITSTRLNLLRDAIYELDIIYTVDLINFEDIKKDGLKENILKDGKQIYIKNK</sequence>
<accession>A0A0J8DA42</accession>
<dbReference type="InterPro" id="IPR043519">
    <property type="entry name" value="NT_sf"/>
</dbReference>
<dbReference type="GO" id="GO:0016740">
    <property type="term" value="F:transferase activity"/>
    <property type="evidence" value="ECO:0007669"/>
    <property type="project" value="UniProtKB-KW"/>
</dbReference>
<dbReference type="RefSeq" id="WP_200899959.1">
    <property type="nucleotide sequence ID" value="NZ_LFVU01000004.1"/>
</dbReference>
<dbReference type="Pfam" id="PF18765">
    <property type="entry name" value="Polbeta"/>
    <property type="match status" value="1"/>
</dbReference>
<dbReference type="CDD" id="cd05403">
    <property type="entry name" value="NT_KNTase_like"/>
    <property type="match status" value="1"/>
</dbReference>
<keyword evidence="2" id="KW-0808">Transferase</keyword>
<dbReference type="Proteomes" id="UP000036756">
    <property type="component" value="Unassembled WGS sequence"/>
</dbReference>
<proteinExistence type="predicted"/>
<dbReference type="AlphaFoldDB" id="A0A0J8DA42"/>